<feature type="chain" id="PRO_5044561599" evidence="1">
    <location>
        <begin position="24"/>
        <end position="258"/>
    </location>
</feature>
<dbReference type="GeneID" id="101890206"/>
<dbReference type="OrthoDB" id="8185598at2759"/>
<dbReference type="SMART" id="SM00700">
    <property type="entry name" value="JHBP"/>
    <property type="match status" value="1"/>
</dbReference>
<gene>
    <name evidence="2" type="primary">101890206</name>
    <name evidence="4" type="synonym">LOC101890206</name>
</gene>
<dbReference type="GO" id="GO:0005615">
    <property type="term" value="C:extracellular space"/>
    <property type="evidence" value="ECO:0007669"/>
    <property type="project" value="TreeGrafter"/>
</dbReference>
<evidence type="ECO:0000313" key="4">
    <source>
        <dbReference type="RefSeq" id="XP_005187205.1"/>
    </source>
</evidence>
<dbReference type="KEGG" id="mde:101890206"/>
<evidence type="ECO:0000313" key="2">
    <source>
        <dbReference type="EnsemblMetazoa" id="MDOA013787-PA"/>
    </source>
</evidence>
<feature type="signal peptide" evidence="1">
    <location>
        <begin position="1"/>
        <end position="23"/>
    </location>
</feature>
<dbReference type="EnsemblMetazoa" id="MDOA013787-RA">
    <property type="protein sequence ID" value="MDOA013787-PA"/>
    <property type="gene ID" value="MDOA013787"/>
</dbReference>
<dbReference type="Proteomes" id="UP001652621">
    <property type="component" value="Unplaced"/>
</dbReference>
<organism evidence="2">
    <name type="scientific">Musca domestica</name>
    <name type="common">House fly</name>
    <dbReference type="NCBI Taxonomy" id="7370"/>
    <lineage>
        <taxon>Eukaryota</taxon>
        <taxon>Metazoa</taxon>
        <taxon>Ecdysozoa</taxon>
        <taxon>Arthropoda</taxon>
        <taxon>Hexapoda</taxon>
        <taxon>Insecta</taxon>
        <taxon>Pterygota</taxon>
        <taxon>Neoptera</taxon>
        <taxon>Endopterygota</taxon>
        <taxon>Diptera</taxon>
        <taxon>Brachycera</taxon>
        <taxon>Muscomorpha</taxon>
        <taxon>Muscoidea</taxon>
        <taxon>Muscidae</taxon>
        <taxon>Musca</taxon>
    </lineage>
</organism>
<dbReference type="AlphaFoldDB" id="A0A1I8NCF6"/>
<dbReference type="InterPro" id="IPR038606">
    <property type="entry name" value="To_sf"/>
</dbReference>
<dbReference type="RefSeq" id="XP_005187205.1">
    <property type="nucleotide sequence ID" value="XM_005187148.3"/>
</dbReference>
<reference evidence="2" key="1">
    <citation type="submission" date="2021-01" db="UniProtKB">
        <authorList>
            <consortium name="EnsemblMetazoa"/>
        </authorList>
    </citation>
    <scope>IDENTIFICATION</scope>
    <source>
        <strain evidence="2">Aabys</strain>
    </source>
</reference>
<dbReference type="STRING" id="7370.A0A1I8NCF6"/>
<reference evidence="4" key="2">
    <citation type="submission" date="2025-04" db="UniProtKB">
        <authorList>
            <consortium name="RefSeq"/>
        </authorList>
    </citation>
    <scope>IDENTIFICATION</scope>
    <source>
        <strain evidence="4">Aabys</strain>
    </source>
</reference>
<dbReference type="Pfam" id="PF06585">
    <property type="entry name" value="JHBP"/>
    <property type="match status" value="1"/>
</dbReference>
<dbReference type="Gene3D" id="3.15.10.30">
    <property type="entry name" value="Haemolymph juvenile hormone binding protein"/>
    <property type="match status" value="1"/>
</dbReference>
<dbReference type="PANTHER" id="PTHR11008:SF25">
    <property type="entry name" value="IP09473P-RELATED"/>
    <property type="match status" value="1"/>
</dbReference>
<dbReference type="VEuPathDB" id="VectorBase:MDOMA2_000148"/>
<dbReference type="InterPro" id="IPR010562">
    <property type="entry name" value="Haemolymph_juvenile_hormone-bd"/>
</dbReference>
<evidence type="ECO:0000256" key="1">
    <source>
        <dbReference type="SAM" id="SignalP"/>
    </source>
</evidence>
<accession>A0A1I8NCF6</accession>
<dbReference type="PANTHER" id="PTHR11008">
    <property type="entry name" value="PROTEIN TAKEOUT-LIKE PROTEIN"/>
    <property type="match status" value="1"/>
</dbReference>
<sequence length="258" mass="28453">MNHHQRMQICSLVTLSMIALAMGRKILSEKPDFLNPCSITDPSFSSCFGKTVENIHTIWRNGVPGLKSVSSIDPMFVKRIGINQDLNNPISINLNLNNVTLTGLSDIKARESRFETKPLGVMVKMGLKKLAVNGGYDINGHIFTLPVGGKGTATISVESAVARVGILFKLAEDRGYTFTTVDDLRLDLQEVRGVYLNLDGADSSQENAILNSYGDAIFEILRPTLNEVLSKLFKDRWTKIFNYVPANYVFADLPGVKA</sequence>
<name>A0A1I8NCF6_MUSDO</name>
<evidence type="ECO:0000313" key="3">
    <source>
        <dbReference type="Proteomes" id="UP001652621"/>
    </source>
</evidence>
<dbReference type="VEuPathDB" id="VectorBase:MDOA013787"/>
<protein>
    <submittedName>
        <fullName evidence="4">Uncharacterized protein LOC101890206</fullName>
    </submittedName>
</protein>
<keyword evidence="1" id="KW-0732">Signal</keyword>
<proteinExistence type="predicted"/>
<keyword evidence="3" id="KW-1185">Reference proteome</keyword>